<comment type="similarity">
    <text evidence="9">Belongs to the GSP H family.</text>
</comment>
<dbReference type="AlphaFoldDB" id="A0A516V4D5"/>
<evidence type="ECO:0000256" key="11">
    <source>
        <dbReference type="SAM" id="MobiDB-lite"/>
    </source>
</evidence>
<evidence type="ECO:0000256" key="5">
    <source>
        <dbReference type="ARBA" id="ARBA00022519"/>
    </source>
</evidence>
<evidence type="ECO:0000256" key="9">
    <source>
        <dbReference type="ARBA" id="ARBA00025772"/>
    </source>
</evidence>
<dbReference type="NCBIfam" id="TIGR02532">
    <property type="entry name" value="IV_pilin_GFxxxE"/>
    <property type="match status" value="1"/>
</dbReference>
<keyword evidence="5" id="KW-0997">Cell inner membrane</keyword>
<sequence length="207" mass="21503">MRRSAFHRSAMDRRVARMEASTRGTNMRRQHLGFTLIEATLALAVAGVVAGIAIPAVTGTISAVHAATAKAAMVETFSKALTHSTVTGAEVVLCPTSGGDACADTIDWSGGWIAFADLDGNRNRGPNETLLQQQAALTNGAHLRGTSGRKRLVFQPGGGAAAGSNVTFTLCDSRGVAKATTLVLANNGRFRQGKPTADAAWACMQPP</sequence>
<evidence type="ECO:0000256" key="6">
    <source>
        <dbReference type="ARBA" id="ARBA00022692"/>
    </source>
</evidence>
<feature type="region of interest" description="Disordered" evidence="11">
    <location>
        <begin position="1"/>
        <end position="22"/>
    </location>
</feature>
<dbReference type="GO" id="GO:0005886">
    <property type="term" value="C:plasma membrane"/>
    <property type="evidence" value="ECO:0007669"/>
    <property type="project" value="UniProtKB-SubCell"/>
</dbReference>
<evidence type="ECO:0000256" key="4">
    <source>
        <dbReference type="ARBA" id="ARBA00022481"/>
    </source>
</evidence>
<dbReference type="InterPro" id="IPR022346">
    <property type="entry name" value="T2SS_GspH"/>
</dbReference>
<comment type="subcellular location">
    <subcellularLocation>
        <location evidence="1">Cell inner membrane</location>
        <topology evidence="1">Single-pass membrane protein</topology>
    </subcellularLocation>
</comment>
<dbReference type="SUPFAM" id="SSF54523">
    <property type="entry name" value="Pili subunits"/>
    <property type="match status" value="1"/>
</dbReference>
<dbReference type="GO" id="GO:0015628">
    <property type="term" value="P:protein secretion by the type II secretion system"/>
    <property type="evidence" value="ECO:0007669"/>
    <property type="project" value="InterPro"/>
</dbReference>
<keyword evidence="7" id="KW-1133">Transmembrane helix</keyword>
<evidence type="ECO:0000256" key="2">
    <source>
        <dbReference type="ARBA" id="ARBA00021549"/>
    </source>
</evidence>
<evidence type="ECO:0000313" key="14">
    <source>
        <dbReference type="Proteomes" id="UP000315891"/>
    </source>
</evidence>
<dbReference type="GO" id="GO:0015627">
    <property type="term" value="C:type II protein secretion system complex"/>
    <property type="evidence" value="ECO:0007669"/>
    <property type="project" value="InterPro"/>
</dbReference>
<proteinExistence type="inferred from homology"/>
<name>A0A516V4D5_9GAMM</name>
<evidence type="ECO:0000256" key="1">
    <source>
        <dbReference type="ARBA" id="ARBA00004377"/>
    </source>
</evidence>
<evidence type="ECO:0000313" key="13">
    <source>
        <dbReference type="EMBL" id="QDQ73400.1"/>
    </source>
</evidence>
<dbReference type="InterPro" id="IPR012902">
    <property type="entry name" value="N_methyl_site"/>
</dbReference>
<dbReference type="EMBL" id="CP041742">
    <property type="protein sequence ID" value="QDQ73400.1"/>
    <property type="molecule type" value="Genomic_DNA"/>
</dbReference>
<dbReference type="Pfam" id="PF12019">
    <property type="entry name" value="GspH"/>
    <property type="match status" value="1"/>
</dbReference>
<evidence type="ECO:0000256" key="10">
    <source>
        <dbReference type="ARBA" id="ARBA00030775"/>
    </source>
</evidence>
<gene>
    <name evidence="13" type="ORF">FNZ56_05715</name>
</gene>
<evidence type="ECO:0000256" key="3">
    <source>
        <dbReference type="ARBA" id="ARBA00022475"/>
    </source>
</evidence>
<evidence type="ECO:0000256" key="8">
    <source>
        <dbReference type="ARBA" id="ARBA00023136"/>
    </source>
</evidence>
<feature type="domain" description="General secretion pathway GspH" evidence="12">
    <location>
        <begin position="79"/>
        <end position="188"/>
    </location>
</feature>
<reference evidence="13 14" key="1">
    <citation type="submission" date="2019-07" db="EMBL/GenBank/DDBJ databases">
        <title>Lysobacter weifangensis sp. nov., isolated from bensulfuron-methyl contaminated farmland soil.</title>
        <authorList>
            <person name="Zhao H."/>
        </authorList>
    </citation>
    <scope>NUCLEOTIDE SEQUENCE [LARGE SCALE GENOMIC DNA]</scope>
    <source>
        <strain evidence="13 14">CC-Bw-6</strain>
    </source>
</reference>
<evidence type="ECO:0000259" key="12">
    <source>
        <dbReference type="Pfam" id="PF12019"/>
    </source>
</evidence>
<keyword evidence="4" id="KW-0488">Methylation</keyword>
<keyword evidence="14" id="KW-1185">Reference proteome</keyword>
<dbReference type="Pfam" id="PF07963">
    <property type="entry name" value="N_methyl"/>
    <property type="match status" value="1"/>
</dbReference>
<accession>A0A516V4D5</accession>
<keyword evidence="8" id="KW-0472">Membrane</keyword>
<keyword evidence="6" id="KW-0812">Transmembrane</keyword>
<dbReference type="InterPro" id="IPR045584">
    <property type="entry name" value="Pilin-like"/>
</dbReference>
<dbReference type="OrthoDB" id="2313614at2"/>
<keyword evidence="3" id="KW-1003">Cell membrane</keyword>
<organism evidence="13 14">
    <name type="scientific">Pseudoluteimonas lycopersici</name>
    <dbReference type="NCBI Taxonomy" id="1324796"/>
    <lineage>
        <taxon>Bacteria</taxon>
        <taxon>Pseudomonadati</taxon>
        <taxon>Pseudomonadota</taxon>
        <taxon>Gammaproteobacteria</taxon>
        <taxon>Lysobacterales</taxon>
        <taxon>Lysobacteraceae</taxon>
        <taxon>Pseudoluteimonas</taxon>
    </lineage>
</organism>
<protein>
    <recommendedName>
        <fullName evidence="2">Type II secretion system protein H</fullName>
    </recommendedName>
    <alternativeName>
        <fullName evidence="10">General secretion pathway protein H</fullName>
    </alternativeName>
</protein>
<dbReference type="Proteomes" id="UP000315891">
    <property type="component" value="Chromosome"/>
</dbReference>
<dbReference type="Gene3D" id="3.55.40.10">
    <property type="entry name" value="minor pseudopilin epsh domain"/>
    <property type="match status" value="1"/>
</dbReference>
<evidence type="ECO:0000256" key="7">
    <source>
        <dbReference type="ARBA" id="ARBA00022989"/>
    </source>
</evidence>